<comment type="subunit">
    <text evidence="3 6">Homotrimer.</text>
</comment>
<keyword evidence="6" id="KW-0479">Metal-binding</keyword>
<name>A0A4P9ZSM9_9FUNG</name>
<feature type="transmembrane region" description="Helical" evidence="7">
    <location>
        <begin position="16"/>
        <end position="37"/>
    </location>
</feature>
<comment type="catalytic activity">
    <reaction evidence="6">
        <text>dUTP + H2O = dUMP + diphosphate + H(+)</text>
        <dbReference type="Rhea" id="RHEA:10248"/>
        <dbReference type="ChEBI" id="CHEBI:15377"/>
        <dbReference type="ChEBI" id="CHEBI:15378"/>
        <dbReference type="ChEBI" id="CHEBI:33019"/>
        <dbReference type="ChEBI" id="CHEBI:61555"/>
        <dbReference type="ChEBI" id="CHEBI:246422"/>
        <dbReference type="EC" id="3.6.1.23"/>
    </reaction>
</comment>
<keyword evidence="6" id="KW-0460">Magnesium</keyword>
<evidence type="ECO:0000256" key="3">
    <source>
        <dbReference type="ARBA" id="ARBA00011233"/>
    </source>
</evidence>
<accession>A0A4P9ZSM9</accession>
<evidence type="ECO:0000313" key="9">
    <source>
        <dbReference type="EMBL" id="RKP35490.1"/>
    </source>
</evidence>
<dbReference type="CDD" id="cd07557">
    <property type="entry name" value="trimeric_dUTPase"/>
    <property type="match status" value="1"/>
</dbReference>
<gene>
    <name evidence="9" type="ORF">BJ085DRAFT_10715</name>
</gene>
<dbReference type="InterPro" id="IPR029054">
    <property type="entry name" value="dUTPase-like"/>
</dbReference>
<dbReference type="GO" id="GO:0000287">
    <property type="term" value="F:magnesium ion binding"/>
    <property type="evidence" value="ECO:0007669"/>
    <property type="project" value="UniProtKB-UniRule"/>
</dbReference>
<evidence type="ECO:0000256" key="4">
    <source>
        <dbReference type="ARBA" id="ARBA00022801"/>
    </source>
</evidence>
<dbReference type="InterPro" id="IPR008181">
    <property type="entry name" value="dUTPase"/>
</dbReference>
<dbReference type="GO" id="GO:0006226">
    <property type="term" value="P:dUMP biosynthetic process"/>
    <property type="evidence" value="ECO:0007669"/>
    <property type="project" value="UniProtKB-UniRule"/>
</dbReference>
<evidence type="ECO:0000256" key="1">
    <source>
        <dbReference type="ARBA" id="ARBA00005142"/>
    </source>
</evidence>
<keyword evidence="7" id="KW-0472">Membrane</keyword>
<protein>
    <recommendedName>
        <fullName evidence="6">Deoxyuridine 5'-triphosphate nucleotidohydrolase</fullName>
        <shortName evidence="6">dUTPase</shortName>
        <ecNumber evidence="6">3.6.1.23</ecNumber>
    </recommendedName>
    <alternativeName>
        <fullName evidence="6">dUTP pyrophosphatase</fullName>
    </alternativeName>
</protein>
<evidence type="ECO:0000256" key="6">
    <source>
        <dbReference type="RuleBase" id="RU367024"/>
    </source>
</evidence>
<keyword evidence="4 6" id="KW-0378">Hydrolase</keyword>
<dbReference type="EMBL" id="ML002857">
    <property type="protein sequence ID" value="RKP35490.1"/>
    <property type="molecule type" value="Genomic_DNA"/>
</dbReference>
<comment type="similarity">
    <text evidence="2 6">Belongs to the dUTPase family.</text>
</comment>
<dbReference type="InterPro" id="IPR033704">
    <property type="entry name" value="dUTPase_trimeric"/>
</dbReference>
<dbReference type="PANTHER" id="PTHR11241">
    <property type="entry name" value="DEOXYURIDINE 5'-TRIPHOSPHATE NUCLEOTIDOHYDROLASE"/>
    <property type="match status" value="1"/>
</dbReference>
<dbReference type="EC" id="3.6.1.23" evidence="6"/>
<sequence length="112" mass="12283">DFPYAESVNLPQGHTVVINTGICMAIPFNYFLLLSLWSSMAKLGLILSGGVIDPDYRGHIKAIIHNPTPKDIHISFNDRVVQGLLIPRKNTNFTAVDSLDSTQRAQKGFGSS</sequence>
<dbReference type="GO" id="GO:0046081">
    <property type="term" value="P:dUTP catabolic process"/>
    <property type="evidence" value="ECO:0007669"/>
    <property type="project" value="UniProtKB-UniRule"/>
</dbReference>
<evidence type="ECO:0000256" key="7">
    <source>
        <dbReference type="SAM" id="Phobius"/>
    </source>
</evidence>
<dbReference type="STRING" id="215637.A0A4P9ZSM9"/>
<comment type="cofactor">
    <cofactor evidence="6">
        <name>Mg(2+)</name>
        <dbReference type="ChEBI" id="CHEBI:18420"/>
    </cofactor>
</comment>
<feature type="non-terminal residue" evidence="9">
    <location>
        <position position="112"/>
    </location>
</feature>
<dbReference type="Proteomes" id="UP000268162">
    <property type="component" value="Unassembled WGS sequence"/>
</dbReference>
<feature type="non-terminal residue" evidence="9">
    <location>
        <position position="1"/>
    </location>
</feature>
<evidence type="ECO:0000256" key="5">
    <source>
        <dbReference type="ARBA" id="ARBA00023080"/>
    </source>
</evidence>
<keyword evidence="7" id="KW-1133">Transmembrane helix</keyword>
<reference evidence="10" key="1">
    <citation type="journal article" date="2018" name="Nat. Microbiol.">
        <title>Leveraging single-cell genomics to expand the fungal tree of life.</title>
        <authorList>
            <person name="Ahrendt S.R."/>
            <person name="Quandt C.A."/>
            <person name="Ciobanu D."/>
            <person name="Clum A."/>
            <person name="Salamov A."/>
            <person name="Andreopoulos B."/>
            <person name="Cheng J.F."/>
            <person name="Woyke T."/>
            <person name="Pelin A."/>
            <person name="Henrissat B."/>
            <person name="Reynolds N.K."/>
            <person name="Benny G.L."/>
            <person name="Smith M.E."/>
            <person name="James T.Y."/>
            <person name="Grigoriev I.V."/>
        </authorList>
    </citation>
    <scope>NUCLEOTIDE SEQUENCE [LARGE SCALE GENOMIC DNA]</scope>
    <source>
        <strain evidence="10">RSA 468</strain>
    </source>
</reference>
<keyword evidence="10" id="KW-1185">Reference proteome</keyword>
<proteinExistence type="inferred from homology"/>
<dbReference type="Pfam" id="PF00692">
    <property type="entry name" value="dUTPase"/>
    <property type="match status" value="1"/>
</dbReference>
<comment type="pathway">
    <text evidence="1 6">Pyrimidine metabolism; dUMP biosynthesis; dUMP from dCTP (dUTP route): step 2/2.</text>
</comment>
<evidence type="ECO:0000256" key="2">
    <source>
        <dbReference type="ARBA" id="ARBA00006581"/>
    </source>
</evidence>
<dbReference type="PANTHER" id="PTHR11241:SF0">
    <property type="entry name" value="DEOXYURIDINE 5'-TRIPHOSPHATE NUCLEOTIDOHYDROLASE"/>
    <property type="match status" value="1"/>
</dbReference>
<dbReference type="GO" id="GO:0004170">
    <property type="term" value="F:dUTP diphosphatase activity"/>
    <property type="evidence" value="ECO:0007669"/>
    <property type="project" value="UniProtKB-UniRule"/>
</dbReference>
<feature type="domain" description="dUTPase-like" evidence="8">
    <location>
        <begin position="5"/>
        <end position="112"/>
    </location>
</feature>
<dbReference type="SUPFAM" id="SSF51283">
    <property type="entry name" value="dUTPase-like"/>
    <property type="match status" value="1"/>
</dbReference>
<dbReference type="InterPro" id="IPR036157">
    <property type="entry name" value="dUTPase-like_sf"/>
</dbReference>
<keyword evidence="5 6" id="KW-0546">Nucleotide metabolism</keyword>
<dbReference type="AlphaFoldDB" id="A0A4P9ZSM9"/>
<evidence type="ECO:0000259" key="8">
    <source>
        <dbReference type="Pfam" id="PF00692"/>
    </source>
</evidence>
<comment type="function">
    <text evidence="6">Involved in nucleotide metabolism via production of dUMP, the immediate precursor of thymidine nucleotides, and decreases the intracellular concentration of dUTP so that uracil cannot be incorporated into DNA.</text>
</comment>
<dbReference type="UniPathway" id="UPA00610">
    <property type="reaction ID" value="UER00666"/>
</dbReference>
<evidence type="ECO:0000313" key="10">
    <source>
        <dbReference type="Proteomes" id="UP000268162"/>
    </source>
</evidence>
<organism evidence="9 10">
    <name type="scientific">Dimargaris cristalligena</name>
    <dbReference type="NCBI Taxonomy" id="215637"/>
    <lineage>
        <taxon>Eukaryota</taxon>
        <taxon>Fungi</taxon>
        <taxon>Fungi incertae sedis</taxon>
        <taxon>Zoopagomycota</taxon>
        <taxon>Kickxellomycotina</taxon>
        <taxon>Dimargaritomycetes</taxon>
        <taxon>Dimargaritales</taxon>
        <taxon>Dimargaritaceae</taxon>
        <taxon>Dimargaris</taxon>
    </lineage>
</organism>
<keyword evidence="7" id="KW-0812">Transmembrane</keyword>
<dbReference type="Gene3D" id="2.70.40.10">
    <property type="match status" value="1"/>
</dbReference>